<name>A0AAD9PMH0_9APIC</name>
<evidence type="ECO:0000313" key="2">
    <source>
        <dbReference type="Proteomes" id="UP001214638"/>
    </source>
</evidence>
<gene>
    <name evidence="1" type="ORF">BdWA1_000509</name>
</gene>
<dbReference type="EMBL" id="JALLKP010000001">
    <property type="protein sequence ID" value="KAK2197508.1"/>
    <property type="molecule type" value="Genomic_DNA"/>
</dbReference>
<comment type="caution">
    <text evidence="1">The sequence shown here is derived from an EMBL/GenBank/DDBJ whole genome shotgun (WGS) entry which is preliminary data.</text>
</comment>
<dbReference type="Proteomes" id="UP001214638">
    <property type="component" value="Unassembled WGS sequence"/>
</dbReference>
<protein>
    <submittedName>
        <fullName evidence="1">Uncharacterized protein</fullName>
    </submittedName>
</protein>
<proteinExistence type="predicted"/>
<dbReference type="KEGG" id="bdw:94334807"/>
<organism evidence="1 2">
    <name type="scientific">Babesia duncani</name>
    <dbReference type="NCBI Taxonomy" id="323732"/>
    <lineage>
        <taxon>Eukaryota</taxon>
        <taxon>Sar</taxon>
        <taxon>Alveolata</taxon>
        <taxon>Apicomplexa</taxon>
        <taxon>Aconoidasida</taxon>
        <taxon>Piroplasmida</taxon>
        <taxon>Babesiidae</taxon>
        <taxon>Babesia</taxon>
    </lineage>
</organism>
<evidence type="ECO:0000313" key="1">
    <source>
        <dbReference type="EMBL" id="KAK2197508.1"/>
    </source>
</evidence>
<dbReference type="AlphaFoldDB" id="A0AAD9PMH0"/>
<dbReference type="GeneID" id="94334807"/>
<keyword evidence="2" id="KW-1185">Reference proteome</keyword>
<reference evidence="1" key="1">
    <citation type="journal article" date="2023" name="Nat. Microbiol.">
        <title>Babesia duncani multi-omics identifies virulence factors and drug targets.</title>
        <authorList>
            <person name="Singh P."/>
            <person name="Lonardi S."/>
            <person name="Liang Q."/>
            <person name="Vydyam P."/>
            <person name="Khabirova E."/>
            <person name="Fang T."/>
            <person name="Gihaz S."/>
            <person name="Thekkiniath J."/>
            <person name="Munshi M."/>
            <person name="Abel S."/>
            <person name="Ciampossin L."/>
            <person name="Batugedara G."/>
            <person name="Gupta M."/>
            <person name="Lu X.M."/>
            <person name="Lenz T."/>
            <person name="Chakravarty S."/>
            <person name="Cornillot E."/>
            <person name="Hu Y."/>
            <person name="Ma W."/>
            <person name="Gonzalez L.M."/>
            <person name="Sanchez S."/>
            <person name="Estrada K."/>
            <person name="Sanchez-Flores A."/>
            <person name="Montero E."/>
            <person name="Harb O.S."/>
            <person name="Le Roch K.G."/>
            <person name="Mamoun C.B."/>
        </authorList>
    </citation>
    <scope>NUCLEOTIDE SEQUENCE</scope>
    <source>
        <strain evidence="1">WA1</strain>
    </source>
</reference>
<dbReference type="RefSeq" id="XP_067804350.1">
    <property type="nucleotide sequence ID" value="XM_067945559.1"/>
</dbReference>
<accession>A0AAD9PMH0</accession>
<sequence length="611" mass="70836">METIYGLYTDATSLWAKQCLVKLFQSRKRGIYHILDTFSRPEHFRNVLGLLINCRGDLDDPVLGVFFEVMRHCRSRYRHAQVSNLLPIETEALETVSRIILAAVTPVLIHVYLTRLKVPACKIHSCHVLDAILHDVNSFTNQTNGQLETLKIKWKGRPKCLASFGKLKLKSRSKIEHLILGGGPFSKFYQELDFDESKDEYELVEHLKQQQELKDNPIDNISGLQLLLCEISKMVITKSMTDEIPSSLIQYYQMIPETSNEIKGQMEDAIVYIQRIRITDLEHRLSRQRVLLDALLDHQRITGIRKRCQNKLLKIVNRKGNTIIKTRVNYSEMTSGGLITDEEMVSLVSKCLMFYQEYFYGFNKFCSTKAAMYKRYNRMEPSWNALRVASNALGLGNKMMGDKGSFLNNKSIFSSVLLSYKSLLHLLMAMTSFEFVSITPFTLFGLSMKPKGFASRALDSCNSLLNFKVETRSSIFDAFQDLKCNRLYVNEALIFCILRVHAAVYRLLYCNLHECMAQMDKRFKKSKYIKTGTLIKGMVWHKCQYKDVFEDFDIYSRFIPEYILYRQNSKIANQCEKRATQEMLPKAYWISKSHMQILNFKFGPKIGCFES</sequence>